<dbReference type="AlphaFoldDB" id="A0A2Z4GFL8"/>
<dbReference type="OrthoDB" id="978586at2"/>
<dbReference type="KEGG" id="als:DJ013_16980"/>
<reference evidence="1 2" key="1">
    <citation type="submission" date="2018-05" db="EMBL/GenBank/DDBJ databases">
        <title>Complete genome sequence of Arcticibacterium luteifluviistationis SM1504T, a cytophagaceae bacterium isolated from Arctic surface seawater.</title>
        <authorList>
            <person name="Li Y."/>
            <person name="Qin Q.-L."/>
        </authorList>
    </citation>
    <scope>NUCLEOTIDE SEQUENCE [LARGE SCALE GENOMIC DNA]</scope>
    <source>
        <strain evidence="1 2">SM1504</strain>
    </source>
</reference>
<evidence type="ECO:0000313" key="1">
    <source>
        <dbReference type="EMBL" id="AWV99774.1"/>
    </source>
</evidence>
<organism evidence="1 2">
    <name type="scientific">Arcticibacterium luteifluviistationis</name>
    <dbReference type="NCBI Taxonomy" id="1784714"/>
    <lineage>
        <taxon>Bacteria</taxon>
        <taxon>Pseudomonadati</taxon>
        <taxon>Bacteroidota</taxon>
        <taxon>Cytophagia</taxon>
        <taxon>Cytophagales</taxon>
        <taxon>Leadbetterellaceae</taxon>
        <taxon>Arcticibacterium</taxon>
    </lineage>
</organism>
<gene>
    <name evidence="1" type="ORF">DJ013_16980</name>
</gene>
<dbReference type="SUPFAM" id="SSF82185">
    <property type="entry name" value="Histone H3 K4-specific methyltransferase SET7/9 N-terminal domain"/>
    <property type="match status" value="1"/>
</dbReference>
<proteinExistence type="predicted"/>
<evidence type="ECO:0000313" key="2">
    <source>
        <dbReference type="Proteomes" id="UP000249873"/>
    </source>
</evidence>
<dbReference type="Gene3D" id="3.90.930.1">
    <property type="match status" value="1"/>
</dbReference>
<name>A0A2Z4GFL8_9BACT</name>
<keyword evidence="2" id="KW-1185">Reference proteome</keyword>
<dbReference type="EMBL" id="CP029480">
    <property type="protein sequence ID" value="AWV99774.1"/>
    <property type="molecule type" value="Genomic_DNA"/>
</dbReference>
<dbReference type="Proteomes" id="UP000249873">
    <property type="component" value="Chromosome"/>
</dbReference>
<evidence type="ECO:0008006" key="3">
    <source>
        <dbReference type="Google" id="ProtNLM"/>
    </source>
</evidence>
<accession>A0A2Z4GFL8</accession>
<protein>
    <recommendedName>
        <fullName evidence="3">Toxin-antitoxin system YwqK family antitoxin</fullName>
    </recommendedName>
</protein>
<sequence length="338" mass="39699">MLDSEKKSGQINMRLIIFKVSFFLLFSSFSYAQDIIPKAKTKAERKAERKKMTLEERIEDALPVDVTLPSASAKLPGGEKINTVEEAKKYVTETIPGYGKKVKDKSRKAKKAIAAAKEKVFDGKRYEGIEVEKRIYRRGSGSRMKYIEFYTLEEFQQPNVYAKSVFWYDERTKRIVEAISRDRKTNHLMHGPYKEYIGENLIKEGFYYLGTLDGRWETYDKEFILQDKVYYNRGFFKDSDISYYDEGQKKLKEVVPVLYGKKTGEYYRFHENGTLAEEGKYDSGVKIGRWVEYYENGNRRKKETQHGKDCYDVTEPIVIREYSETGKMTFEHDSVKRI</sequence>